<sequence length="497" mass="54408">MGHHVADADPLPLRIFFIPFFATGHLIPLVDVARLFAARGVDSTILVTPTNAALIRVTVDAAAAGGLPLRTLIYPFPSAESGLPPGVENISDLPSEESYKIDLAAPFTRPAHEQLLRLHRPDAVVSDVHFPWTALVARDLCVPRFLFTAVGLFPVSVVTSVRQHRPHAGVARDDEPVLVPDLPHPVFLTRSELPEFLRRDVPLRRFRDEYMEAETASAGVIVNSFAEMEASYSEYYLRARGLRSWFVGPVSLATSNAGLRGGGDAAASANRTRCLSWLSAQAPRSVVYACFGSWCRFTNEQLREMAQGLEASGRPFLWVVREEDGQEWMPQGFEQRVEGRGLVLPGWAPQVDVLGHEATGAFLTHCGWNSLLEGAAGGMPMVTWPLSTEQFINEKLVVAVLQVGVRASERCRSTVDDEPHVVRAEELARAVGKIMDGGEEAEGIRRRARELGEKAGQAVREDGSSVKGLSDLIAEIRDWQGKKKDVAADVVGSYHQP</sequence>
<protein>
    <recommendedName>
        <fullName evidence="4">Glycosyltransferase</fullName>
        <ecNumber evidence="4">2.4.1.-</ecNumber>
    </recommendedName>
</protein>
<evidence type="ECO:0000256" key="3">
    <source>
        <dbReference type="RuleBase" id="RU003718"/>
    </source>
</evidence>
<dbReference type="GO" id="GO:0035251">
    <property type="term" value="F:UDP-glucosyltransferase activity"/>
    <property type="evidence" value="ECO:0007669"/>
    <property type="project" value="TreeGrafter"/>
</dbReference>
<dbReference type="PANTHER" id="PTHR48047:SF19">
    <property type="entry name" value="GLYCOSYLTRANSFERASE"/>
    <property type="match status" value="1"/>
</dbReference>
<keyword evidence="3" id="KW-0328">Glycosyltransferase</keyword>
<keyword evidence="2 3" id="KW-0808">Transferase</keyword>
<dbReference type="AlphaFoldDB" id="A0A8J5G097"/>
<accession>A0A8J5G097</accession>
<evidence type="ECO:0000313" key="5">
    <source>
        <dbReference type="EMBL" id="KAG6489009.1"/>
    </source>
</evidence>
<dbReference type="InterPro" id="IPR002213">
    <property type="entry name" value="UDP_glucos_trans"/>
</dbReference>
<dbReference type="EC" id="2.4.1.-" evidence="4"/>
<dbReference type="PANTHER" id="PTHR48047">
    <property type="entry name" value="GLYCOSYLTRANSFERASE"/>
    <property type="match status" value="1"/>
</dbReference>
<evidence type="ECO:0000313" key="6">
    <source>
        <dbReference type="Proteomes" id="UP000734854"/>
    </source>
</evidence>
<evidence type="ECO:0000256" key="4">
    <source>
        <dbReference type="RuleBase" id="RU362057"/>
    </source>
</evidence>
<dbReference type="FunFam" id="3.40.50.2000:FF:000063">
    <property type="entry name" value="Glycosyltransferase"/>
    <property type="match status" value="1"/>
</dbReference>
<dbReference type="EMBL" id="JACMSC010000014">
    <property type="protein sequence ID" value="KAG6489009.1"/>
    <property type="molecule type" value="Genomic_DNA"/>
</dbReference>
<dbReference type="Proteomes" id="UP000734854">
    <property type="component" value="Unassembled WGS sequence"/>
</dbReference>
<comment type="caution">
    <text evidence="5">The sequence shown here is derived from an EMBL/GenBank/DDBJ whole genome shotgun (WGS) entry which is preliminary data.</text>
</comment>
<dbReference type="PROSITE" id="PS00375">
    <property type="entry name" value="UDPGT"/>
    <property type="match status" value="1"/>
</dbReference>
<dbReference type="OrthoDB" id="5835829at2759"/>
<comment type="similarity">
    <text evidence="1 3">Belongs to the UDP-glycosyltransferase family.</text>
</comment>
<organism evidence="5 6">
    <name type="scientific">Zingiber officinale</name>
    <name type="common">Ginger</name>
    <name type="synonym">Amomum zingiber</name>
    <dbReference type="NCBI Taxonomy" id="94328"/>
    <lineage>
        <taxon>Eukaryota</taxon>
        <taxon>Viridiplantae</taxon>
        <taxon>Streptophyta</taxon>
        <taxon>Embryophyta</taxon>
        <taxon>Tracheophyta</taxon>
        <taxon>Spermatophyta</taxon>
        <taxon>Magnoliopsida</taxon>
        <taxon>Liliopsida</taxon>
        <taxon>Zingiberales</taxon>
        <taxon>Zingiberaceae</taxon>
        <taxon>Zingiber</taxon>
    </lineage>
</organism>
<evidence type="ECO:0000256" key="2">
    <source>
        <dbReference type="ARBA" id="ARBA00022679"/>
    </source>
</evidence>
<gene>
    <name evidence="5" type="ORF">ZIOFF_050267</name>
</gene>
<reference evidence="5 6" key="1">
    <citation type="submission" date="2020-08" db="EMBL/GenBank/DDBJ databases">
        <title>Plant Genome Project.</title>
        <authorList>
            <person name="Zhang R.-G."/>
        </authorList>
    </citation>
    <scope>NUCLEOTIDE SEQUENCE [LARGE SCALE GENOMIC DNA]</scope>
    <source>
        <tissue evidence="5">Rhizome</tissue>
    </source>
</reference>
<proteinExistence type="inferred from homology"/>
<name>A0A8J5G097_ZINOF</name>
<keyword evidence="6" id="KW-1185">Reference proteome</keyword>
<dbReference type="CDD" id="cd03784">
    <property type="entry name" value="GT1_Gtf-like"/>
    <property type="match status" value="1"/>
</dbReference>
<dbReference type="InterPro" id="IPR035595">
    <property type="entry name" value="UDP_glycos_trans_CS"/>
</dbReference>
<evidence type="ECO:0000256" key="1">
    <source>
        <dbReference type="ARBA" id="ARBA00009995"/>
    </source>
</evidence>
<dbReference type="Pfam" id="PF00201">
    <property type="entry name" value="UDPGT"/>
    <property type="match status" value="1"/>
</dbReference>